<proteinExistence type="predicted"/>
<dbReference type="Proteomes" id="UP001377692">
    <property type="component" value="Unassembled WGS sequence"/>
</dbReference>
<name>A0ABU8RAT5_9PSED</name>
<evidence type="ECO:0000313" key="1">
    <source>
        <dbReference type="EMBL" id="MEJ5907002.1"/>
    </source>
</evidence>
<accession>A0ABU8RAT5</accession>
<dbReference type="EMBL" id="JBBHLD010000021">
    <property type="protein sequence ID" value="MEJ5907002.1"/>
    <property type="molecule type" value="Genomic_DNA"/>
</dbReference>
<sequence length="215" mass="23541">MSKGVYSLWLVGGTALLVDETAQSTLQYALDSILFAQLRSDKLNGPRFARYGLWYSGYRTALEERGWVITFSHSDYPRMQGDVLRASADCLTGYLQGRHPSLSGHLQAAINALSQDEAQHAVRPFTQAMQGKTTAVVQELGVLLPGAVLDLCGVAFKTPQCSTNGIDLRASGATLGEFVSDANRKELRDLLERTQNAAHIRNLGLLKPEHDHART</sequence>
<protein>
    <submittedName>
        <fullName evidence="1">Uncharacterized protein</fullName>
    </submittedName>
</protein>
<comment type="caution">
    <text evidence="1">The sequence shown here is derived from an EMBL/GenBank/DDBJ whole genome shotgun (WGS) entry which is preliminary data.</text>
</comment>
<keyword evidence="2" id="KW-1185">Reference proteome</keyword>
<dbReference type="RefSeq" id="WP_186677424.1">
    <property type="nucleotide sequence ID" value="NZ_JBBHLD010000021.1"/>
</dbReference>
<evidence type="ECO:0000313" key="2">
    <source>
        <dbReference type="Proteomes" id="UP001377692"/>
    </source>
</evidence>
<organism evidence="1 2">
    <name type="scientific">Pseudomonas kermanshahensis</name>
    <dbReference type="NCBI Taxonomy" id="2745482"/>
    <lineage>
        <taxon>Bacteria</taxon>
        <taxon>Pseudomonadati</taxon>
        <taxon>Pseudomonadota</taxon>
        <taxon>Gammaproteobacteria</taxon>
        <taxon>Pseudomonadales</taxon>
        <taxon>Pseudomonadaceae</taxon>
        <taxon>Pseudomonas</taxon>
    </lineage>
</organism>
<gene>
    <name evidence="1" type="ORF">V7V80_20180</name>
</gene>
<reference evidence="1 2" key="1">
    <citation type="submission" date="2024-02" db="EMBL/GenBank/DDBJ databases">
        <title>Identification of pathogenicity and growth-promoting functions of Pseudomonas putida variants.</title>
        <authorList>
            <person name="Sun J."/>
        </authorList>
    </citation>
    <scope>NUCLEOTIDE SEQUENCE [LARGE SCALE GENOMIC DNA]</scope>
    <source>
        <strain evidence="1 2">A04</strain>
    </source>
</reference>